<feature type="domain" description="RNA polymerase sigma-70 region 2" evidence="1">
    <location>
        <begin position="15"/>
        <end position="67"/>
    </location>
</feature>
<keyword evidence="3" id="KW-1185">Reference proteome</keyword>
<dbReference type="InterPro" id="IPR007627">
    <property type="entry name" value="RNA_pol_sigma70_r2"/>
</dbReference>
<sequence length="100" mass="11615">MQKKHAISTAFVAMRSSLERVVGRFVPAREIEDVVQDTYVRILQSEQLDCIKRPESYLYKTAVNLVTSQAYSSVEALLRPPHVHADILHKTYWRLQDICR</sequence>
<accession>A0ABS3CUK6</accession>
<dbReference type="Proteomes" id="UP000663992">
    <property type="component" value="Unassembled WGS sequence"/>
</dbReference>
<proteinExistence type="predicted"/>
<dbReference type="EMBL" id="JAFKCS010000006">
    <property type="protein sequence ID" value="MBN7819826.1"/>
    <property type="molecule type" value="Genomic_DNA"/>
</dbReference>
<dbReference type="InterPro" id="IPR013325">
    <property type="entry name" value="RNA_pol_sigma_r2"/>
</dbReference>
<organism evidence="2 3">
    <name type="scientific">Bowmanella yangjiangensis</name>
    <dbReference type="NCBI Taxonomy" id="2811230"/>
    <lineage>
        <taxon>Bacteria</taxon>
        <taxon>Pseudomonadati</taxon>
        <taxon>Pseudomonadota</taxon>
        <taxon>Gammaproteobacteria</taxon>
        <taxon>Alteromonadales</taxon>
        <taxon>Alteromonadaceae</taxon>
        <taxon>Bowmanella</taxon>
    </lineage>
</organism>
<comment type="caution">
    <text evidence="2">The sequence shown here is derived from an EMBL/GenBank/DDBJ whole genome shotgun (WGS) entry which is preliminary data.</text>
</comment>
<gene>
    <name evidence="2" type="ORF">J0A65_08110</name>
</gene>
<dbReference type="Gene3D" id="1.10.1740.10">
    <property type="match status" value="1"/>
</dbReference>
<dbReference type="Pfam" id="PF04542">
    <property type="entry name" value="Sigma70_r2"/>
    <property type="match status" value="1"/>
</dbReference>
<evidence type="ECO:0000259" key="1">
    <source>
        <dbReference type="Pfam" id="PF04542"/>
    </source>
</evidence>
<dbReference type="SUPFAM" id="SSF88946">
    <property type="entry name" value="Sigma2 domain of RNA polymerase sigma factors"/>
    <property type="match status" value="1"/>
</dbReference>
<evidence type="ECO:0000313" key="3">
    <source>
        <dbReference type="Proteomes" id="UP000663992"/>
    </source>
</evidence>
<protein>
    <recommendedName>
        <fullName evidence="1">RNA polymerase sigma-70 region 2 domain-containing protein</fullName>
    </recommendedName>
</protein>
<name>A0ABS3CUK6_9ALTE</name>
<reference evidence="2 3" key="1">
    <citation type="submission" date="2021-03" db="EMBL/GenBank/DDBJ databases">
        <title>novel species isolated from a fishpond in China.</title>
        <authorList>
            <person name="Lu H."/>
            <person name="Cai Z."/>
        </authorList>
    </citation>
    <scope>NUCLEOTIDE SEQUENCE [LARGE SCALE GENOMIC DNA]</scope>
    <source>
        <strain evidence="2 3">Y57</strain>
    </source>
</reference>
<evidence type="ECO:0000313" key="2">
    <source>
        <dbReference type="EMBL" id="MBN7819826.1"/>
    </source>
</evidence>